<evidence type="ECO:0000256" key="1">
    <source>
        <dbReference type="ARBA" id="ARBA00004651"/>
    </source>
</evidence>
<dbReference type="EMBL" id="CP089984">
    <property type="protein sequence ID" value="WXB15112.1"/>
    <property type="molecule type" value="Genomic_DNA"/>
</dbReference>
<evidence type="ECO:0000313" key="8">
    <source>
        <dbReference type="Proteomes" id="UP001370348"/>
    </source>
</evidence>
<dbReference type="Proteomes" id="UP001370348">
    <property type="component" value="Chromosome"/>
</dbReference>
<accession>A0ABZ2LW31</accession>
<feature type="transmembrane region" description="Helical" evidence="6">
    <location>
        <begin position="6"/>
        <end position="28"/>
    </location>
</feature>
<evidence type="ECO:0000256" key="5">
    <source>
        <dbReference type="ARBA" id="ARBA00023136"/>
    </source>
</evidence>
<organism evidence="7 8">
    <name type="scientific">Pendulispora albinea</name>
    <dbReference type="NCBI Taxonomy" id="2741071"/>
    <lineage>
        <taxon>Bacteria</taxon>
        <taxon>Pseudomonadati</taxon>
        <taxon>Myxococcota</taxon>
        <taxon>Myxococcia</taxon>
        <taxon>Myxococcales</taxon>
        <taxon>Sorangiineae</taxon>
        <taxon>Pendulisporaceae</taxon>
        <taxon>Pendulispora</taxon>
    </lineage>
</organism>
<feature type="transmembrane region" description="Helical" evidence="6">
    <location>
        <begin position="71"/>
        <end position="89"/>
    </location>
</feature>
<gene>
    <name evidence="7" type="ORF">LZC94_45750</name>
</gene>
<dbReference type="RefSeq" id="WP_394824737.1">
    <property type="nucleotide sequence ID" value="NZ_CP089984.1"/>
</dbReference>
<feature type="transmembrane region" description="Helical" evidence="6">
    <location>
        <begin position="130"/>
        <end position="152"/>
    </location>
</feature>
<feature type="transmembrane region" description="Helical" evidence="6">
    <location>
        <begin position="164"/>
        <end position="186"/>
    </location>
</feature>
<keyword evidence="3 6" id="KW-0812">Transmembrane</keyword>
<keyword evidence="8" id="KW-1185">Reference proteome</keyword>
<sequence length="219" mass="23305">MNYVSLLLTLLAVDLLAVVSPGPNFIVVMETAMLRGGRRAAAVVLGIVAGNFVWCVAVALGLSALFVLVPWLYGAMKIFGGAYLIYLGISAWRKKGEGVDGNTARPSAAGGSSQTAAASRGSLVSGFLRGALTTLTNPKTIVYFGSIFALFLKPDMPIWVKGSSIGIVIVNGLLWYGAVALLFSHHRVQRIYGRAERWIARVTGAVMIGFGARLMLTRE</sequence>
<dbReference type="InterPro" id="IPR001123">
    <property type="entry name" value="LeuE-type"/>
</dbReference>
<evidence type="ECO:0000313" key="7">
    <source>
        <dbReference type="EMBL" id="WXB15112.1"/>
    </source>
</evidence>
<feature type="transmembrane region" description="Helical" evidence="6">
    <location>
        <begin position="40"/>
        <end position="65"/>
    </location>
</feature>
<evidence type="ECO:0000256" key="6">
    <source>
        <dbReference type="SAM" id="Phobius"/>
    </source>
</evidence>
<reference evidence="7 8" key="1">
    <citation type="submission" date="2021-12" db="EMBL/GenBank/DDBJ databases">
        <title>Discovery of the Pendulisporaceae a myxobacterial family with distinct sporulation behavior and unique specialized metabolism.</title>
        <authorList>
            <person name="Garcia R."/>
            <person name="Popoff A."/>
            <person name="Bader C.D."/>
            <person name="Loehr J."/>
            <person name="Walesch S."/>
            <person name="Walt C."/>
            <person name="Boldt J."/>
            <person name="Bunk B."/>
            <person name="Haeckl F.J.F.P.J."/>
            <person name="Gunesch A.P."/>
            <person name="Birkelbach J."/>
            <person name="Nuebel U."/>
            <person name="Pietschmann T."/>
            <person name="Bach T."/>
            <person name="Mueller R."/>
        </authorList>
    </citation>
    <scope>NUCLEOTIDE SEQUENCE [LARGE SCALE GENOMIC DNA]</scope>
    <source>
        <strain evidence="7 8">MSr11954</strain>
    </source>
</reference>
<keyword evidence="2" id="KW-1003">Cell membrane</keyword>
<name>A0ABZ2LW31_9BACT</name>
<evidence type="ECO:0000256" key="3">
    <source>
        <dbReference type="ARBA" id="ARBA00022692"/>
    </source>
</evidence>
<dbReference type="PANTHER" id="PTHR30086:SF19">
    <property type="entry name" value="THREONINE EFFLUX PROTEIN"/>
    <property type="match status" value="1"/>
</dbReference>
<dbReference type="PANTHER" id="PTHR30086">
    <property type="entry name" value="ARGININE EXPORTER PROTEIN ARGO"/>
    <property type="match status" value="1"/>
</dbReference>
<evidence type="ECO:0000256" key="4">
    <source>
        <dbReference type="ARBA" id="ARBA00022989"/>
    </source>
</evidence>
<comment type="subcellular location">
    <subcellularLocation>
        <location evidence="1">Cell membrane</location>
        <topology evidence="1">Multi-pass membrane protein</topology>
    </subcellularLocation>
</comment>
<dbReference type="PIRSF" id="PIRSF006324">
    <property type="entry name" value="LeuE"/>
    <property type="match status" value="1"/>
</dbReference>
<keyword evidence="5 6" id="KW-0472">Membrane</keyword>
<protein>
    <submittedName>
        <fullName evidence="7">LysE family transporter</fullName>
    </submittedName>
</protein>
<dbReference type="Pfam" id="PF01810">
    <property type="entry name" value="LysE"/>
    <property type="match status" value="1"/>
</dbReference>
<feature type="transmembrane region" description="Helical" evidence="6">
    <location>
        <begin position="198"/>
        <end position="216"/>
    </location>
</feature>
<keyword evidence="4 6" id="KW-1133">Transmembrane helix</keyword>
<proteinExistence type="predicted"/>
<evidence type="ECO:0000256" key="2">
    <source>
        <dbReference type="ARBA" id="ARBA00022475"/>
    </source>
</evidence>